<reference evidence="2" key="1">
    <citation type="submission" date="2018-01" db="EMBL/GenBank/DDBJ databases">
        <authorList>
            <person name="Gaut B.S."/>
            <person name="Morton B.R."/>
            <person name="Clegg M.T."/>
            <person name="Duvall M.R."/>
        </authorList>
    </citation>
    <scope>NUCLEOTIDE SEQUENCE [LARGE SCALE GENOMIC DNA]</scope>
</reference>
<gene>
    <name evidence="1" type="ORF">SEA_CUKE_34</name>
</gene>
<dbReference type="EMBL" id="MG757156">
    <property type="protein sequence ID" value="AVD99652.1"/>
    <property type="molecule type" value="Genomic_DNA"/>
</dbReference>
<sequence>MTQPLSNCTIEAPKLSIGYLKGATEVAPRMDGKRCATEGLERIAPFHRA</sequence>
<protein>
    <submittedName>
        <fullName evidence="1">Uncharacterized protein</fullName>
    </submittedName>
</protein>
<proteinExistence type="predicted"/>
<name>A0A2L1IWX0_9CAUD</name>
<dbReference type="Proteomes" id="UP000240246">
    <property type="component" value="Segment"/>
</dbReference>
<organism evidence="1 2">
    <name type="scientific">Mycobacterium phage Cuke</name>
    <dbReference type="NCBI Taxonomy" id="2079417"/>
    <lineage>
        <taxon>Viruses</taxon>
        <taxon>Duplodnaviria</taxon>
        <taxon>Heunggongvirae</taxon>
        <taxon>Uroviricota</taxon>
        <taxon>Caudoviricetes</taxon>
        <taxon>Cukevirus</taxon>
        <taxon>Cukevirus cuke</taxon>
    </lineage>
</organism>
<evidence type="ECO:0000313" key="1">
    <source>
        <dbReference type="EMBL" id="AVD99652.1"/>
    </source>
</evidence>
<keyword evidence="2" id="KW-1185">Reference proteome</keyword>
<evidence type="ECO:0000313" key="2">
    <source>
        <dbReference type="Proteomes" id="UP000240246"/>
    </source>
</evidence>
<accession>A0A2L1IWX0</accession>